<dbReference type="InterPro" id="IPR018660">
    <property type="entry name" value="MliC"/>
</dbReference>
<dbReference type="InterPro" id="IPR036328">
    <property type="entry name" value="MliC_sf"/>
</dbReference>
<feature type="signal peptide" evidence="5">
    <location>
        <begin position="1"/>
        <end position="18"/>
    </location>
</feature>
<organism evidence="7 8">
    <name type="scientific">Bizionia paragorgiae</name>
    <dbReference type="NCBI Taxonomy" id="283786"/>
    <lineage>
        <taxon>Bacteria</taxon>
        <taxon>Pseudomonadati</taxon>
        <taxon>Bacteroidota</taxon>
        <taxon>Flavobacteriia</taxon>
        <taxon>Flavobacteriales</taxon>
        <taxon>Flavobacteriaceae</taxon>
        <taxon>Bizionia</taxon>
    </lineage>
</organism>
<evidence type="ECO:0000256" key="1">
    <source>
        <dbReference type="ARBA" id="ARBA00022729"/>
    </source>
</evidence>
<keyword evidence="8" id="KW-1185">Reference proteome</keyword>
<keyword evidence="3" id="KW-0564">Palmitate</keyword>
<evidence type="ECO:0000256" key="4">
    <source>
        <dbReference type="ARBA" id="ARBA00023288"/>
    </source>
</evidence>
<accession>A0A1H3XTN0</accession>
<sequence>MIKHLLTFTMLSALFLNACKEAPKQENVDTEITETVEANTDDFVTTTTINKDGKQLEIVFNNTKGTATFVFDGETVDLQQEKAASGFWYKNDTYELRGKGNDIQLKKGDEIVFEHEDEIINSTYKNDNGDTLNVTVNASTNEAKVYLNGGEQIDLIGEKPASGIWFKNDQYELRGKGEKLELTKDGETVFKN</sequence>
<proteinExistence type="predicted"/>
<feature type="chain" id="PRO_5011570074" evidence="5">
    <location>
        <begin position="19"/>
        <end position="192"/>
    </location>
</feature>
<gene>
    <name evidence="7" type="ORF">SAMN04487990_105168</name>
</gene>
<dbReference type="Proteomes" id="UP000198846">
    <property type="component" value="Unassembled WGS sequence"/>
</dbReference>
<evidence type="ECO:0000313" key="8">
    <source>
        <dbReference type="Proteomes" id="UP000198846"/>
    </source>
</evidence>
<dbReference type="STRING" id="283786.SAMN04487990_105168"/>
<dbReference type="Gene3D" id="2.40.128.200">
    <property type="match status" value="2"/>
</dbReference>
<feature type="domain" description="C-type lysozyme inhibitor" evidence="6">
    <location>
        <begin position="52"/>
        <end position="110"/>
    </location>
</feature>
<dbReference type="OrthoDB" id="1273481at2"/>
<keyword evidence="2" id="KW-0472">Membrane</keyword>
<dbReference type="AlphaFoldDB" id="A0A1H3XTN0"/>
<evidence type="ECO:0000256" key="3">
    <source>
        <dbReference type="ARBA" id="ARBA00023139"/>
    </source>
</evidence>
<keyword evidence="1 5" id="KW-0732">Signal</keyword>
<evidence type="ECO:0000313" key="7">
    <source>
        <dbReference type="EMBL" id="SEA02736.1"/>
    </source>
</evidence>
<keyword evidence="4" id="KW-0449">Lipoprotein</keyword>
<evidence type="ECO:0000259" key="6">
    <source>
        <dbReference type="Pfam" id="PF09864"/>
    </source>
</evidence>
<dbReference type="SUPFAM" id="SSF141488">
    <property type="entry name" value="YdhA-like"/>
    <property type="match status" value="1"/>
</dbReference>
<dbReference type="Pfam" id="PF09864">
    <property type="entry name" value="MliC"/>
    <property type="match status" value="1"/>
</dbReference>
<evidence type="ECO:0000256" key="5">
    <source>
        <dbReference type="SAM" id="SignalP"/>
    </source>
</evidence>
<dbReference type="RefSeq" id="WP_092133123.1">
    <property type="nucleotide sequence ID" value="NZ_FNQK01000005.1"/>
</dbReference>
<reference evidence="7 8" key="1">
    <citation type="submission" date="2016-10" db="EMBL/GenBank/DDBJ databases">
        <authorList>
            <person name="de Groot N.N."/>
        </authorList>
    </citation>
    <scope>NUCLEOTIDE SEQUENCE [LARGE SCALE GENOMIC DNA]</scope>
    <source>
        <strain evidence="7 8">DSM 23842</strain>
    </source>
</reference>
<evidence type="ECO:0000256" key="2">
    <source>
        <dbReference type="ARBA" id="ARBA00023136"/>
    </source>
</evidence>
<dbReference type="EMBL" id="FNQK01000005">
    <property type="protein sequence ID" value="SEA02736.1"/>
    <property type="molecule type" value="Genomic_DNA"/>
</dbReference>
<protein>
    <submittedName>
        <fullName evidence="7">Membrane-bound lysozyme-inhibitor of c-type lysozyme</fullName>
    </submittedName>
</protein>
<name>A0A1H3XTN0_BIZPA</name>